<evidence type="ECO:0000256" key="9">
    <source>
        <dbReference type="ARBA" id="ARBA00023065"/>
    </source>
</evidence>
<comment type="caution">
    <text evidence="17">The sequence shown here is derived from an EMBL/GenBank/DDBJ whole genome shotgun (WGS) entry which is preliminary data.</text>
</comment>
<evidence type="ECO:0000256" key="8">
    <source>
        <dbReference type="ARBA" id="ARBA00022989"/>
    </source>
</evidence>
<evidence type="ECO:0000313" key="18">
    <source>
        <dbReference type="Proteomes" id="UP001230188"/>
    </source>
</evidence>
<evidence type="ECO:0000259" key="15">
    <source>
        <dbReference type="PROSITE" id="PS50042"/>
    </source>
</evidence>
<keyword evidence="6" id="KW-0851">Voltage-gated channel</keyword>
<keyword evidence="10 14" id="KW-0472">Membrane</keyword>
<feature type="transmembrane region" description="Helical" evidence="14">
    <location>
        <begin position="247"/>
        <end position="267"/>
    </location>
</feature>
<dbReference type="Proteomes" id="UP001230188">
    <property type="component" value="Unassembled WGS sequence"/>
</dbReference>
<accession>A0AAD7UGU1</accession>
<dbReference type="InterPro" id="IPR012677">
    <property type="entry name" value="Nucleotide-bd_a/b_plait_sf"/>
</dbReference>
<dbReference type="CDD" id="cd00590">
    <property type="entry name" value="RRM_SF"/>
    <property type="match status" value="1"/>
</dbReference>
<evidence type="ECO:0000256" key="6">
    <source>
        <dbReference type="ARBA" id="ARBA00022882"/>
    </source>
</evidence>
<dbReference type="PROSITE" id="PS50102">
    <property type="entry name" value="RRM"/>
    <property type="match status" value="1"/>
</dbReference>
<keyword evidence="18" id="KW-1185">Reference proteome</keyword>
<evidence type="ECO:0000256" key="11">
    <source>
        <dbReference type="ARBA" id="ARBA00023303"/>
    </source>
</evidence>
<comment type="subcellular location">
    <subcellularLocation>
        <location evidence="1">Membrane</location>
        <topology evidence="1">Multi-pass membrane protein</topology>
    </subcellularLocation>
</comment>
<dbReference type="PANTHER" id="PTHR10217:SF435">
    <property type="entry name" value="POTASSIUM VOLTAGE-GATED CHANNEL PROTEIN EAG"/>
    <property type="match status" value="1"/>
</dbReference>
<gene>
    <name evidence="17" type="ORF">CTAYLR_002508</name>
</gene>
<evidence type="ECO:0000256" key="10">
    <source>
        <dbReference type="ARBA" id="ARBA00023136"/>
    </source>
</evidence>
<dbReference type="InterPro" id="IPR050818">
    <property type="entry name" value="KCNH_animal-type"/>
</dbReference>
<dbReference type="InterPro" id="IPR035979">
    <property type="entry name" value="RBD_domain_sf"/>
</dbReference>
<sequence>MKSLSDTTTIHAGRELLQQSSIPDSPTRKTTHWSAPTLPTEKPRRVLRISGKSSRNLNRAKDGQSDGDESNFSEVGDASRLARVWRCAHSYLTDNRALMPDQLHYWDIGVGGLIVIYACFWDTYSLTYEYEHSMRWYDAVFDAVFWVDIILVAQTAYVKSGYYLVTDRRNVFNNYCRTWLWADLLANIPWDAVVQIVFGRGILRKELLQMLAFVGVFRVLRAPRIIKRVTAEWNIHSVKLSFTMYSIFTLLIAHLLACLFFLCPHVFDPTVTHTWRTELHVDDKRPGEQYLVSLYWSITTMTTLGYGDVKPVRSSEIALVVIAEVIGASSFALLVMHIQKLYDVIVQEDGVTVKRRNDIMMYLDQMQVKRDLKNKIMSYLSYETNLHTYSSFDDNDPRFQGLTDALKVELRVEVFLPILRRSLVFRKVPGELTHAMARNMHSRPCSPGEAVITPGTYRERTYIILAGELLIADDGIDEEHHRPSTMRWNDANNVIGIVAILDDDTYDALASMTKNIYAVANDHCSLAYIERGVFRDRVLPVVPDSDLTLLEHMAELCGVGENTTNTIWVGGIPADICTTAWLGSIFRKFGKIATISCRVKPPKEGTHKSWSHVTFWSEEDAKAVAALETILVLDGTVTLKVQLNHSPNKARALAILSKERMFQPSKSAHSGTRPKAKHRHVTGKTPKGTSFLVQEPHLRGSESSTTSLQHHR</sequence>
<feature type="domain" description="Cyclic nucleotide-binding" evidence="15">
    <location>
        <begin position="424"/>
        <end position="535"/>
    </location>
</feature>
<keyword evidence="7" id="KW-0630">Potassium</keyword>
<dbReference type="PANTHER" id="PTHR10217">
    <property type="entry name" value="VOLTAGE AND LIGAND GATED POTASSIUM CHANNEL"/>
    <property type="match status" value="1"/>
</dbReference>
<keyword evidence="2" id="KW-0813">Transport</keyword>
<feature type="compositionally biased region" description="Polar residues" evidence="13">
    <location>
        <begin position="701"/>
        <end position="712"/>
    </location>
</feature>
<dbReference type="SUPFAM" id="SSF81324">
    <property type="entry name" value="Voltage-gated potassium channels"/>
    <property type="match status" value="1"/>
</dbReference>
<feature type="transmembrane region" description="Helical" evidence="14">
    <location>
        <begin position="318"/>
        <end position="338"/>
    </location>
</feature>
<evidence type="ECO:0000256" key="13">
    <source>
        <dbReference type="SAM" id="MobiDB-lite"/>
    </source>
</evidence>
<keyword evidence="5" id="KW-0631">Potassium channel</keyword>
<feature type="compositionally biased region" description="Basic residues" evidence="13">
    <location>
        <begin position="672"/>
        <end position="682"/>
    </location>
</feature>
<dbReference type="InterPro" id="IPR003938">
    <property type="entry name" value="K_chnl_volt-dep_EAG/ELK/ERG"/>
</dbReference>
<dbReference type="InterPro" id="IPR014710">
    <property type="entry name" value="RmlC-like_jellyroll"/>
</dbReference>
<keyword evidence="3" id="KW-0633">Potassium transport</keyword>
<feature type="region of interest" description="Disordered" evidence="13">
    <location>
        <begin position="662"/>
        <end position="712"/>
    </location>
</feature>
<evidence type="ECO:0000256" key="12">
    <source>
        <dbReference type="PROSITE-ProRule" id="PRU00176"/>
    </source>
</evidence>
<evidence type="ECO:0000313" key="17">
    <source>
        <dbReference type="EMBL" id="KAJ8604292.1"/>
    </source>
</evidence>
<keyword evidence="8 14" id="KW-1133">Transmembrane helix</keyword>
<dbReference type="Pfam" id="PF00520">
    <property type="entry name" value="Ion_trans"/>
    <property type="match status" value="1"/>
</dbReference>
<evidence type="ECO:0000256" key="5">
    <source>
        <dbReference type="ARBA" id="ARBA00022826"/>
    </source>
</evidence>
<feature type="transmembrane region" description="Helical" evidence="14">
    <location>
        <begin position="136"/>
        <end position="158"/>
    </location>
</feature>
<dbReference type="InterPro" id="IPR018490">
    <property type="entry name" value="cNMP-bd_dom_sf"/>
</dbReference>
<evidence type="ECO:0000256" key="4">
    <source>
        <dbReference type="ARBA" id="ARBA00022692"/>
    </source>
</evidence>
<dbReference type="PRINTS" id="PR01463">
    <property type="entry name" value="EAGCHANLFMLY"/>
</dbReference>
<feature type="compositionally biased region" description="Polar residues" evidence="13">
    <location>
        <begin position="1"/>
        <end position="10"/>
    </location>
</feature>
<dbReference type="SUPFAM" id="SSF51206">
    <property type="entry name" value="cAMP-binding domain-like"/>
    <property type="match status" value="1"/>
</dbReference>
<protein>
    <submittedName>
        <fullName evidence="17">Uncharacterized protein</fullName>
    </submittedName>
</protein>
<dbReference type="Gene3D" id="1.10.287.70">
    <property type="match status" value="1"/>
</dbReference>
<feature type="region of interest" description="Disordered" evidence="13">
    <location>
        <begin position="1"/>
        <end position="45"/>
    </location>
</feature>
<dbReference type="Gene3D" id="2.60.120.10">
    <property type="entry name" value="Jelly Rolls"/>
    <property type="match status" value="1"/>
</dbReference>
<evidence type="ECO:0000256" key="7">
    <source>
        <dbReference type="ARBA" id="ARBA00022958"/>
    </source>
</evidence>
<keyword evidence="4 14" id="KW-0812">Transmembrane</keyword>
<evidence type="ECO:0000256" key="2">
    <source>
        <dbReference type="ARBA" id="ARBA00022448"/>
    </source>
</evidence>
<feature type="transmembrane region" description="Helical" evidence="14">
    <location>
        <begin position="105"/>
        <end position="124"/>
    </location>
</feature>
<dbReference type="AlphaFoldDB" id="A0AAD7UGU1"/>
<dbReference type="InterPro" id="IPR000595">
    <property type="entry name" value="cNMP-bd_dom"/>
</dbReference>
<dbReference type="GO" id="GO:0005249">
    <property type="term" value="F:voltage-gated potassium channel activity"/>
    <property type="evidence" value="ECO:0007669"/>
    <property type="project" value="InterPro"/>
</dbReference>
<dbReference type="GO" id="GO:0034702">
    <property type="term" value="C:monoatomic ion channel complex"/>
    <property type="evidence" value="ECO:0007669"/>
    <property type="project" value="UniProtKB-KW"/>
</dbReference>
<feature type="transmembrane region" description="Helical" evidence="14">
    <location>
        <begin position="287"/>
        <end position="306"/>
    </location>
</feature>
<proteinExistence type="predicted"/>
<evidence type="ECO:0000256" key="14">
    <source>
        <dbReference type="SAM" id="Phobius"/>
    </source>
</evidence>
<dbReference type="Gene3D" id="3.30.70.330">
    <property type="match status" value="1"/>
</dbReference>
<dbReference type="GO" id="GO:0005886">
    <property type="term" value="C:plasma membrane"/>
    <property type="evidence" value="ECO:0007669"/>
    <property type="project" value="TreeGrafter"/>
</dbReference>
<dbReference type="PROSITE" id="PS50042">
    <property type="entry name" value="CNMP_BINDING_3"/>
    <property type="match status" value="1"/>
</dbReference>
<dbReference type="GO" id="GO:0003723">
    <property type="term" value="F:RNA binding"/>
    <property type="evidence" value="ECO:0007669"/>
    <property type="project" value="UniProtKB-UniRule"/>
</dbReference>
<evidence type="ECO:0000256" key="1">
    <source>
        <dbReference type="ARBA" id="ARBA00004141"/>
    </source>
</evidence>
<evidence type="ECO:0000256" key="3">
    <source>
        <dbReference type="ARBA" id="ARBA00022538"/>
    </source>
</evidence>
<feature type="domain" description="RRM" evidence="16">
    <location>
        <begin position="565"/>
        <end position="646"/>
    </location>
</feature>
<keyword evidence="12" id="KW-0694">RNA-binding</keyword>
<dbReference type="InterPro" id="IPR000504">
    <property type="entry name" value="RRM_dom"/>
</dbReference>
<organism evidence="17 18">
    <name type="scientific">Chrysophaeum taylorii</name>
    <dbReference type="NCBI Taxonomy" id="2483200"/>
    <lineage>
        <taxon>Eukaryota</taxon>
        <taxon>Sar</taxon>
        <taxon>Stramenopiles</taxon>
        <taxon>Ochrophyta</taxon>
        <taxon>Pelagophyceae</taxon>
        <taxon>Pelagomonadales</taxon>
        <taxon>Pelagomonadaceae</taxon>
        <taxon>Chrysophaeum</taxon>
    </lineage>
</organism>
<keyword evidence="9" id="KW-0406">Ion transport</keyword>
<evidence type="ECO:0000259" key="16">
    <source>
        <dbReference type="PROSITE" id="PS50102"/>
    </source>
</evidence>
<dbReference type="SUPFAM" id="SSF54928">
    <property type="entry name" value="RNA-binding domain, RBD"/>
    <property type="match status" value="1"/>
</dbReference>
<dbReference type="GO" id="GO:0042391">
    <property type="term" value="P:regulation of membrane potential"/>
    <property type="evidence" value="ECO:0007669"/>
    <property type="project" value="TreeGrafter"/>
</dbReference>
<dbReference type="EMBL" id="JAQMWT010000334">
    <property type="protein sequence ID" value="KAJ8604292.1"/>
    <property type="molecule type" value="Genomic_DNA"/>
</dbReference>
<dbReference type="InterPro" id="IPR005821">
    <property type="entry name" value="Ion_trans_dom"/>
</dbReference>
<name>A0AAD7UGU1_9STRA</name>
<reference evidence="17" key="1">
    <citation type="submission" date="2023-01" db="EMBL/GenBank/DDBJ databases">
        <title>Metagenome sequencing of chrysophaentin producing Chrysophaeum taylorii.</title>
        <authorList>
            <person name="Davison J."/>
            <person name="Bewley C."/>
        </authorList>
    </citation>
    <scope>NUCLEOTIDE SEQUENCE</scope>
    <source>
        <strain evidence="17">NIES-1699</strain>
    </source>
</reference>
<keyword evidence="11" id="KW-0407">Ion channel</keyword>